<gene>
    <name evidence="3" type="ORF">BDD16_003224</name>
</gene>
<evidence type="ECO:0000259" key="2">
    <source>
        <dbReference type="Pfam" id="PF04809"/>
    </source>
</evidence>
<evidence type="ECO:0000256" key="1">
    <source>
        <dbReference type="ARBA" id="ARBA00010832"/>
    </source>
</evidence>
<dbReference type="Proteomes" id="UP000518288">
    <property type="component" value="Unassembled WGS sequence"/>
</dbReference>
<protein>
    <submittedName>
        <fullName evidence="3">Hydrogenase-1 operon protein HyaF</fullName>
    </submittedName>
</protein>
<feature type="domain" description="HupH hydrogenase expression protein C-terminal" evidence="2">
    <location>
        <begin position="70"/>
        <end position="174"/>
    </location>
</feature>
<comment type="similarity">
    <text evidence="1">Belongs to the HupH/HyaF family.</text>
</comment>
<name>A0A7Y9R2B5_9BURK</name>
<dbReference type="AlphaFoldDB" id="A0A7Y9R2B5"/>
<feature type="domain" description="HupH hydrogenase expression protein C-terminal" evidence="2">
    <location>
        <begin position="189"/>
        <end position="306"/>
    </location>
</feature>
<reference evidence="3 4" key="1">
    <citation type="submission" date="2020-07" db="EMBL/GenBank/DDBJ databases">
        <title>Genomic Encyclopedia of Archaeal and Bacterial Type Strains, Phase II (KMG-II): from individual species to whole genera.</title>
        <authorList>
            <person name="Goeker M."/>
        </authorList>
    </citation>
    <scope>NUCLEOTIDE SEQUENCE [LARGE SCALE GENOMIC DNA]</scope>
    <source>
        <strain evidence="3 4">DSM 21226</strain>
    </source>
</reference>
<dbReference type="RefSeq" id="WP_246332575.1">
    <property type="nucleotide sequence ID" value="NZ_JACCFH010000001.1"/>
</dbReference>
<accession>A0A7Y9R2B5</accession>
<sequence length="309" mass="32964">MPLNLEPEPIAMALPFDIKPFPIPVVALGPGSQSGDEDESLNYIAMPQGMSTFRAPPLPEPEELAGHAGAVSTLHEVLARLQAVLRGEAVAPVRLDGLAAADLALINQVLGEGEVSAQVLAEPGRAPSAPRAQIQESVFAGVWRVIERCDDGRVLDTIEVGAVPALLHRIAAEDTRPVPPEPAVLPPNVLNAGSILVELAAHRQHWRAGDAPQVVNLTLLPVTLEDIAWIDHQLGTGRIVILSRGYGNCRITNACAAHTWRVVYYNSQDTVILNAVEVCGLPEVACAAPEDLADSAERLVEVLQWVEQA</sequence>
<evidence type="ECO:0000313" key="4">
    <source>
        <dbReference type="Proteomes" id="UP000518288"/>
    </source>
</evidence>
<evidence type="ECO:0000313" key="3">
    <source>
        <dbReference type="EMBL" id="NYG34238.1"/>
    </source>
</evidence>
<keyword evidence="4" id="KW-1185">Reference proteome</keyword>
<dbReference type="Gene3D" id="3.30.1370.140">
    <property type="entry name" value="HupH hydrogenase expression protein, C-terminal domain"/>
    <property type="match status" value="2"/>
</dbReference>
<comment type="caution">
    <text evidence="3">The sequence shown here is derived from an EMBL/GenBank/DDBJ whole genome shotgun (WGS) entry which is preliminary data.</text>
</comment>
<dbReference type="Pfam" id="PF04809">
    <property type="entry name" value="HupH_C"/>
    <property type="match status" value="2"/>
</dbReference>
<proteinExistence type="inferred from homology"/>
<organism evidence="3 4">
    <name type="scientific">Sphaerotilus montanus</name>
    <dbReference type="NCBI Taxonomy" id="522889"/>
    <lineage>
        <taxon>Bacteria</taxon>
        <taxon>Pseudomonadati</taxon>
        <taxon>Pseudomonadota</taxon>
        <taxon>Betaproteobacteria</taxon>
        <taxon>Burkholderiales</taxon>
        <taxon>Sphaerotilaceae</taxon>
        <taxon>Sphaerotilus</taxon>
    </lineage>
</organism>
<dbReference type="InterPro" id="IPR038527">
    <property type="entry name" value="HupH_C_sf"/>
</dbReference>
<dbReference type="InterPro" id="IPR006894">
    <property type="entry name" value="HupH_Hydgase_express_prot_C"/>
</dbReference>
<dbReference type="EMBL" id="JACCFH010000001">
    <property type="protein sequence ID" value="NYG34238.1"/>
    <property type="molecule type" value="Genomic_DNA"/>
</dbReference>